<evidence type="ECO:0000313" key="3">
    <source>
        <dbReference type="Ensembl" id="ENSLCAP00010007603.1"/>
    </source>
</evidence>
<dbReference type="Gene3D" id="3.40.50.150">
    <property type="entry name" value="Vaccinia Virus protein VP39"/>
    <property type="match status" value="1"/>
</dbReference>
<reference evidence="3" key="2">
    <citation type="submission" date="2025-08" db="UniProtKB">
        <authorList>
            <consortium name="Ensembl"/>
        </authorList>
    </citation>
    <scope>IDENTIFICATION</scope>
</reference>
<evidence type="ECO:0000256" key="2">
    <source>
        <dbReference type="ARBA" id="ARBA00040746"/>
    </source>
</evidence>
<protein>
    <recommendedName>
        <fullName evidence="2">Methyltransferase-like 26</fullName>
    </recommendedName>
</protein>
<dbReference type="SUPFAM" id="SSF53335">
    <property type="entry name" value="S-adenosyl-L-methionine-dependent methyltransferases"/>
    <property type="match status" value="1"/>
</dbReference>
<dbReference type="InterPro" id="IPR010342">
    <property type="entry name" value="DUF938"/>
</dbReference>
<name>A0A4W6C1P6_LATCA</name>
<evidence type="ECO:0000313" key="4">
    <source>
        <dbReference type="Proteomes" id="UP000314980"/>
    </source>
</evidence>
<dbReference type="Ensembl" id="ENSLCAT00010007790.1">
    <property type="protein sequence ID" value="ENSLCAP00010007603.1"/>
    <property type="gene ID" value="ENSLCAG00010003699.1"/>
</dbReference>
<dbReference type="GeneTree" id="ENSGT00940000155559"/>
<keyword evidence="4" id="KW-1185">Reference proteome</keyword>
<evidence type="ECO:0000256" key="1">
    <source>
        <dbReference type="ARBA" id="ARBA00008308"/>
    </source>
</evidence>
<dbReference type="PANTHER" id="PTHR20974:SF2">
    <property type="entry name" value="METHYLTRANSFERASE-LIKE 26"/>
    <property type="match status" value="1"/>
</dbReference>
<gene>
    <name evidence="3" type="primary">mettl26</name>
</gene>
<dbReference type="Pfam" id="PF06080">
    <property type="entry name" value="DUF938"/>
    <property type="match status" value="2"/>
</dbReference>
<proteinExistence type="inferred from homology"/>
<reference evidence="4" key="1">
    <citation type="submission" date="2015-09" db="EMBL/GenBank/DDBJ databases">
        <authorList>
            <person name="Sai Rama Sridatta P."/>
        </authorList>
    </citation>
    <scope>NUCLEOTIDE SEQUENCE [LARGE SCALE GENOMIC DNA]</scope>
</reference>
<reference evidence="3" key="3">
    <citation type="submission" date="2025-09" db="UniProtKB">
        <authorList>
            <consortium name="Ensembl"/>
        </authorList>
    </citation>
    <scope>IDENTIFICATION</scope>
</reference>
<comment type="similarity">
    <text evidence="1">Belongs to the UPF0585 family.</text>
</comment>
<dbReference type="InterPro" id="IPR029063">
    <property type="entry name" value="SAM-dependent_MTases_sf"/>
</dbReference>
<sequence length="237" mass="26552">MLSAAAAERNKEPILAVLRESVNTRRPLQALEISSGTGQHVTHFAQALRNITWQPSEYDHQSLDSIEAYRARYQLINVKPAIHLDASLPYQYWGGIQPESLDLVVNINMIHISPIACTEGLFKGAGALLKPQGLLMTYGVSEKTFCVIKMHFPHSTHSTFTCKHPSVITYATSHILLLLYPQPYAVNGQITPQSNVDFDYSLRQRNPKWGLRDISLLSSLAQKNGLFLEKIVSEQLI</sequence>
<accession>A0A4W6C1P6</accession>
<dbReference type="PANTHER" id="PTHR20974">
    <property type="entry name" value="UPF0585 PROTEIN CG18661"/>
    <property type="match status" value="1"/>
</dbReference>
<organism evidence="3 4">
    <name type="scientific">Lates calcarifer</name>
    <name type="common">Barramundi</name>
    <name type="synonym">Holocentrus calcarifer</name>
    <dbReference type="NCBI Taxonomy" id="8187"/>
    <lineage>
        <taxon>Eukaryota</taxon>
        <taxon>Metazoa</taxon>
        <taxon>Chordata</taxon>
        <taxon>Craniata</taxon>
        <taxon>Vertebrata</taxon>
        <taxon>Euteleostomi</taxon>
        <taxon>Actinopterygii</taxon>
        <taxon>Neopterygii</taxon>
        <taxon>Teleostei</taxon>
        <taxon>Neoteleostei</taxon>
        <taxon>Acanthomorphata</taxon>
        <taxon>Carangaria</taxon>
        <taxon>Carangaria incertae sedis</taxon>
        <taxon>Centropomidae</taxon>
        <taxon>Lates</taxon>
    </lineage>
</organism>
<dbReference type="Proteomes" id="UP000314980">
    <property type="component" value="Unassembled WGS sequence"/>
</dbReference>
<dbReference type="AlphaFoldDB" id="A0A4W6C1P6"/>